<feature type="region of interest" description="Disordered" evidence="1">
    <location>
        <begin position="106"/>
        <end position="204"/>
    </location>
</feature>
<reference evidence="3" key="2">
    <citation type="submission" date="2015-03" db="UniProtKB">
        <authorList>
            <consortium name="EnsemblPlants"/>
        </authorList>
    </citation>
    <scope>IDENTIFICATION</scope>
</reference>
<protein>
    <submittedName>
        <fullName evidence="3">Uncharacterized protein</fullName>
    </submittedName>
</protein>
<feature type="compositionally biased region" description="Polar residues" evidence="1">
    <location>
        <begin position="167"/>
        <end position="204"/>
    </location>
</feature>
<evidence type="ECO:0000313" key="3">
    <source>
        <dbReference type="EnsemblPlants" id="Bo9g028430.1"/>
    </source>
</evidence>
<organism evidence="3 4">
    <name type="scientific">Brassica oleracea var. oleracea</name>
    <dbReference type="NCBI Taxonomy" id="109376"/>
    <lineage>
        <taxon>Eukaryota</taxon>
        <taxon>Viridiplantae</taxon>
        <taxon>Streptophyta</taxon>
        <taxon>Embryophyta</taxon>
        <taxon>Tracheophyta</taxon>
        <taxon>Spermatophyta</taxon>
        <taxon>Magnoliopsida</taxon>
        <taxon>eudicotyledons</taxon>
        <taxon>Gunneridae</taxon>
        <taxon>Pentapetalae</taxon>
        <taxon>rosids</taxon>
        <taxon>malvids</taxon>
        <taxon>Brassicales</taxon>
        <taxon>Brassicaceae</taxon>
        <taxon>Brassiceae</taxon>
        <taxon>Brassica</taxon>
    </lineage>
</organism>
<dbReference type="HOGENOM" id="CLU_1362145_0_0_1"/>
<name>A0A0D3E3P7_BRAOL</name>
<feature type="compositionally biased region" description="Low complexity" evidence="1">
    <location>
        <begin position="155"/>
        <end position="165"/>
    </location>
</feature>
<evidence type="ECO:0000256" key="2">
    <source>
        <dbReference type="SAM" id="SignalP"/>
    </source>
</evidence>
<dbReference type="Proteomes" id="UP000032141">
    <property type="component" value="Chromosome C9"/>
</dbReference>
<keyword evidence="4" id="KW-1185">Reference proteome</keyword>
<evidence type="ECO:0000256" key="1">
    <source>
        <dbReference type="SAM" id="MobiDB-lite"/>
    </source>
</evidence>
<evidence type="ECO:0000313" key="4">
    <source>
        <dbReference type="Proteomes" id="UP000032141"/>
    </source>
</evidence>
<reference evidence="3 4" key="1">
    <citation type="journal article" date="2014" name="Genome Biol.">
        <title>Transcriptome and methylome profiling reveals relics of genome dominance in the mesopolyploid Brassica oleracea.</title>
        <authorList>
            <person name="Parkin I.A."/>
            <person name="Koh C."/>
            <person name="Tang H."/>
            <person name="Robinson S.J."/>
            <person name="Kagale S."/>
            <person name="Clarke W.E."/>
            <person name="Town C.D."/>
            <person name="Nixon J."/>
            <person name="Krishnakumar V."/>
            <person name="Bidwell S.L."/>
            <person name="Denoeud F."/>
            <person name="Belcram H."/>
            <person name="Links M.G."/>
            <person name="Just J."/>
            <person name="Clarke C."/>
            <person name="Bender T."/>
            <person name="Huebert T."/>
            <person name="Mason A.S."/>
            <person name="Pires J.C."/>
            <person name="Barker G."/>
            <person name="Moore J."/>
            <person name="Walley P.G."/>
            <person name="Manoli S."/>
            <person name="Batley J."/>
            <person name="Edwards D."/>
            <person name="Nelson M.N."/>
            <person name="Wang X."/>
            <person name="Paterson A.H."/>
            <person name="King G."/>
            <person name="Bancroft I."/>
            <person name="Chalhoub B."/>
            <person name="Sharpe A.G."/>
        </authorList>
    </citation>
    <scope>NUCLEOTIDE SEQUENCE</scope>
    <source>
        <strain evidence="3 4">cv. TO1000</strain>
    </source>
</reference>
<dbReference type="Gramene" id="Bo9g028430.1">
    <property type="protein sequence ID" value="Bo9g028430.1"/>
    <property type="gene ID" value="Bo9g028430"/>
</dbReference>
<proteinExistence type="predicted"/>
<feature type="chain" id="PRO_5002260309" evidence="2">
    <location>
        <begin position="24"/>
        <end position="204"/>
    </location>
</feature>
<dbReference type="STRING" id="109376.A0A0D3E3P7"/>
<keyword evidence="2" id="KW-0732">Signal</keyword>
<feature type="signal peptide" evidence="2">
    <location>
        <begin position="1"/>
        <end position="23"/>
    </location>
</feature>
<accession>A0A0D3E3P7</accession>
<dbReference type="AlphaFoldDB" id="A0A0D3E3P7"/>
<dbReference type="OMA" id="NPWTINN"/>
<sequence>MNSATKFLVMILFIGVLCTDVGARKLDKVSKELMDQKSFMFPPMPSTLPTPVVPPVPLPEPISGLGEAVSATKDTKLGISIPKTAATNGVGTELVIIVKSSARKVKNAKDDAASGPGGPGSRATGSTIVETSGTVTVDGPNPSAYSKSIADRQAGADAEAGPDGAKSNGSSSGYAYTNAGGSTSNSNPWTINNSPQNQQSLLYS</sequence>
<dbReference type="EnsemblPlants" id="Bo9g028430.1">
    <property type="protein sequence ID" value="Bo9g028430.1"/>
    <property type="gene ID" value="Bo9g028430"/>
</dbReference>